<dbReference type="GO" id="GO:0008240">
    <property type="term" value="F:tripeptidyl-peptidase activity"/>
    <property type="evidence" value="ECO:0007669"/>
    <property type="project" value="TreeGrafter"/>
</dbReference>
<dbReference type="InterPro" id="IPR015366">
    <property type="entry name" value="S53_propep"/>
</dbReference>
<dbReference type="CDD" id="cd11377">
    <property type="entry name" value="Pro-peptidase_S53"/>
    <property type="match status" value="1"/>
</dbReference>
<dbReference type="Pfam" id="PF09286">
    <property type="entry name" value="Pro-kuma_activ"/>
    <property type="match status" value="1"/>
</dbReference>
<gene>
    <name evidence="3" type="ORF">VHEMI02443</name>
</gene>
<evidence type="ECO:0000259" key="2">
    <source>
        <dbReference type="Pfam" id="PF09286"/>
    </source>
</evidence>
<proteinExistence type="predicted"/>
<dbReference type="PANTHER" id="PTHR14218">
    <property type="entry name" value="PROTEASE S8 TRIPEPTIDYL PEPTIDASE I CLN2"/>
    <property type="match status" value="1"/>
</dbReference>
<protein>
    <recommendedName>
        <fullName evidence="2">Peptidase S53 activation domain-containing protein</fullName>
    </recommendedName>
</protein>
<keyword evidence="1" id="KW-0732">Signal</keyword>
<dbReference type="OrthoDB" id="409122at2759"/>
<evidence type="ECO:0000313" key="3">
    <source>
        <dbReference type="EMBL" id="CEJ82374.1"/>
    </source>
</evidence>
<dbReference type="GO" id="GO:0004175">
    <property type="term" value="F:endopeptidase activity"/>
    <property type="evidence" value="ECO:0007669"/>
    <property type="project" value="TreeGrafter"/>
</dbReference>
<reference evidence="3 4" key="1">
    <citation type="journal article" date="2015" name="Genome Announc.">
        <title>Draft Genome Sequence and Gene Annotation of the Entomopathogenic Fungus Verticillium hemipterigenum.</title>
        <authorList>
            <person name="Horn F."/>
            <person name="Habel A."/>
            <person name="Scharf D.H."/>
            <person name="Dworschak J."/>
            <person name="Brakhage A.A."/>
            <person name="Guthke R."/>
            <person name="Hertweck C."/>
            <person name="Linde J."/>
        </authorList>
    </citation>
    <scope>NUCLEOTIDE SEQUENCE [LARGE SCALE GENOMIC DNA]</scope>
</reference>
<evidence type="ECO:0000313" key="4">
    <source>
        <dbReference type="Proteomes" id="UP000039046"/>
    </source>
</evidence>
<feature type="signal peptide" evidence="1">
    <location>
        <begin position="1"/>
        <end position="21"/>
    </location>
</feature>
<sequence>MLCQFYATAATWLALAGAAAASPMARFGDSTIHEQINVPNEWQVSSAPSPDTRTTLQIGLKQGNMAGLHNRLMEISDHTHADYGKWLTKEEVAEYSVPCSETIKIVESWIKAAGIPDADLSPPSAD</sequence>
<dbReference type="HOGENOM" id="CLU_1983118_0_0_1"/>
<dbReference type="SUPFAM" id="SSF54897">
    <property type="entry name" value="Protease propeptides/inhibitors"/>
    <property type="match status" value="1"/>
</dbReference>
<dbReference type="PANTHER" id="PTHR14218:SF15">
    <property type="entry name" value="TRIPEPTIDYL-PEPTIDASE 1"/>
    <property type="match status" value="1"/>
</dbReference>
<evidence type="ECO:0000256" key="1">
    <source>
        <dbReference type="SAM" id="SignalP"/>
    </source>
</evidence>
<dbReference type="InterPro" id="IPR050819">
    <property type="entry name" value="Tripeptidyl-peptidase_I"/>
</dbReference>
<feature type="domain" description="Peptidase S53 activation" evidence="2">
    <location>
        <begin position="41"/>
        <end position="119"/>
    </location>
</feature>
<dbReference type="GO" id="GO:0006508">
    <property type="term" value="P:proteolysis"/>
    <property type="evidence" value="ECO:0007669"/>
    <property type="project" value="TreeGrafter"/>
</dbReference>
<keyword evidence="4" id="KW-1185">Reference proteome</keyword>
<name>A0A0A1TAG6_9HYPO</name>
<dbReference type="EMBL" id="CDHN01000001">
    <property type="protein sequence ID" value="CEJ82374.1"/>
    <property type="molecule type" value="Genomic_DNA"/>
</dbReference>
<feature type="chain" id="PRO_5001990022" description="Peptidase S53 activation domain-containing protein" evidence="1">
    <location>
        <begin position="22"/>
        <end position="126"/>
    </location>
</feature>
<dbReference type="STRING" id="1531966.A0A0A1TAG6"/>
<dbReference type="AlphaFoldDB" id="A0A0A1TAG6"/>
<accession>A0A0A1TAG6</accession>
<organism evidence="3 4">
    <name type="scientific">[Torrubiella] hemipterigena</name>
    <dbReference type="NCBI Taxonomy" id="1531966"/>
    <lineage>
        <taxon>Eukaryota</taxon>
        <taxon>Fungi</taxon>
        <taxon>Dikarya</taxon>
        <taxon>Ascomycota</taxon>
        <taxon>Pezizomycotina</taxon>
        <taxon>Sordariomycetes</taxon>
        <taxon>Hypocreomycetidae</taxon>
        <taxon>Hypocreales</taxon>
        <taxon>Clavicipitaceae</taxon>
        <taxon>Clavicipitaceae incertae sedis</taxon>
        <taxon>'Torrubiella' clade</taxon>
    </lineage>
</organism>
<dbReference type="Proteomes" id="UP000039046">
    <property type="component" value="Unassembled WGS sequence"/>
</dbReference>